<evidence type="ECO:0000313" key="6">
    <source>
        <dbReference type="EMBL" id="CAA9241650.1"/>
    </source>
</evidence>
<dbReference type="PROSITE" id="PS50893">
    <property type="entry name" value="ABC_TRANSPORTER_2"/>
    <property type="match status" value="1"/>
</dbReference>
<comment type="similarity">
    <text evidence="1">Belongs to the ABC transporter superfamily.</text>
</comment>
<dbReference type="SMART" id="SM00382">
    <property type="entry name" value="AAA"/>
    <property type="match status" value="1"/>
</dbReference>
<dbReference type="GO" id="GO:0016887">
    <property type="term" value="F:ATP hydrolysis activity"/>
    <property type="evidence" value="ECO:0007669"/>
    <property type="project" value="InterPro"/>
</dbReference>
<sequence length="321" mass="33166">MTSAEEAAGDVRGDGGPLPISATGLRKAYRNRTVLDDVDLHVGPGQVVGLLGPNGAGKTTIVKSLLGMVHLDGGTATVLGRPAGDPAARRAVGYLPEQFQYPAWLDGRQVLEVHARLIGLPAALRPGALADALRLVGLAGRGGDRVGGYSKGMQQRLGLATAVLGRPALVILDEPTSALDPIGRREVRDLIRSLRDRGTAVLLNSHLLGEVEQVCDHVVILDRGRVVSSGALADVAVGAEVRVTLERLDNAAHAILEGFGRVAAVDGDTALVVLDDVAAVPALASALVSQGHGLQALVPLQRSLEDVFVDLVGASAEGEGR</sequence>
<evidence type="ECO:0000256" key="2">
    <source>
        <dbReference type="ARBA" id="ARBA00022448"/>
    </source>
</evidence>
<dbReference type="GO" id="GO:0005524">
    <property type="term" value="F:ATP binding"/>
    <property type="evidence" value="ECO:0007669"/>
    <property type="project" value="UniProtKB-KW"/>
</dbReference>
<accession>A0A6J4I4Z8</accession>
<dbReference type="InterPro" id="IPR017871">
    <property type="entry name" value="ABC_transporter-like_CS"/>
</dbReference>
<dbReference type="Gene3D" id="3.40.50.300">
    <property type="entry name" value="P-loop containing nucleotide triphosphate hydrolases"/>
    <property type="match status" value="1"/>
</dbReference>
<evidence type="ECO:0000256" key="3">
    <source>
        <dbReference type="ARBA" id="ARBA00022741"/>
    </source>
</evidence>
<dbReference type="PROSITE" id="PS00211">
    <property type="entry name" value="ABC_TRANSPORTER_1"/>
    <property type="match status" value="1"/>
</dbReference>
<dbReference type="InterPro" id="IPR003439">
    <property type="entry name" value="ABC_transporter-like_ATP-bd"/>
</dbReference>
<keyword evidence="4 6" id="KW-0067">ATP-binding</keyword>
<gene>
    <name evidence="6" type="ORF">AVDCRST_MAG50-1737</name>
</gene>
<proteinExistence type="inferred from homology"/>
<keyword evidence="2" id="KW-0813">Transport</keyword>
<evidence type="ECO:0000256" key="4">
    <source>
        <dbReference type="ARBA" id="ARBA00022840"/>
    </source>
</evidence>
<dbReference type="EMBL" id="CADCTF010000092">
    <property type="protein sequence ID" value="CAA9241650.1"/>
    <property type="molecule type" value="Genomic_DNA"/>
</dbReference>
<dbReference type="InterPro" id="IPR027417">
    <property type="entry name" value="P-loop_NTPase"/>
</dbReference>
<evidence type="ECO:0000256" key="1">
    <source>
        <dbReference type="ARBA" id="ARBA00005417"/>
    </source>
</evidence>
<dbReference type="AlphaFoldDB" id="A0A6J4I4Z8"/>
<dbReference type="PANTHER" id="PTHR43335:SF11">
    <property type="entry name" value="ABC TRANSPORTER RELATED"/>
    <property type="match status" value="1"/>
</dbReference>
<keyword evidence="3" id="KW-0547">Nucleotide-binding</keyword>
<protein>
    <submittedName>
        <fullName evidence="6">Efflux ABC transporter, ATP-binding protein</fullName>
    </submittedName>
</protein>
<dbReference type="Pfam" id="PF00005">
    <property type="entry name" value="ABC_tran"/>
    <property type="match status" value="1"/>
</dbReference>
<evidence type="ECO:0000259" key="5">
    <source>
        <dbReference type="PROSITE" id="PS50893"/>
    </source>
</evidence>
<reference evidence="6" key="1">
    <citation type="submission" date="2020-02" db="EMBL/GenBank/DDBJ databases">
        <authorList>
            <person name="Meier V. D."/>
        </authorList>
    </citation>
    <scope>NUCLEOTIDE SEQUENCE</scope>
    <source>
        <strain evidence="6">AVDCRST_MAG50</strain>
    </source>
</reference>
<dbReference type="InterPro" id="IPR003593">
    <property type="entry name" value="AAA+_ATPase"/>
</dbReference>
<organism evidence="6">
    <name type="scientific">uncultured Acidimicrobiales bacterium</name>
    <dbReference type="NCBI Taxonomy" id="310071"/>
    <lineage>
        <taxon>Bacteria</taxon>
        <taxon>Bacillati</taxon>
        <taxon>Actinomycetota</taxon>
        <taxon>Acidimicrobiia</taxon>
        <taxon>Acidimicrobiales</taxon>
        <taxon>environmental samples</taxon>
    </lineage>
</organism>
<dbReference type="SUPFAM" id="SSF52540">
    <property type="entry name" value="P-loop containing nucleoside triphosphate hydrolases"/>
    <property type="match status" value="1"/>
</dbReference>
<feature type="domain" description="ABC transporter" evidence="5">
    <location>
        <begin position="20"/>
        <end position="248"/>
    </location>
</feature>
<name>A0A6J4I4Z8_9ACTN</name>
<dbReference type="PANTHER" id="PTHR43335">
    <property type="entry name" value="ABC TRANSPORTER, ATP-BINDING PROTEIN"/>
    <property type="match status" value="1"/>
</dbReference>